<gene>
    <name evidence="1" type="ORF">OCTVUL_1B028361</name>
</gene>
<reference evidence="1" key="1">
    <citation type="submission" date="2023-08" db="EMBL/GenBank/DDBJ databases">
        <authorList>
            <person name="Alioto T."/>
            <person name="Alioto T."/>
            <person name="Gomez Garrido J."/>
        </authorList>
    </citation>
    <scope>NUCLEOTIDE SEQUENCE</scope>
</reference>
<dbReference type="EMBL" id="OX597829">
    <property type="protein sequence ID" value="CAI9734732.1"/>
    <property type="molecule type" value="Genomic_DNA"/>
</dbReference>
<sequence>MATDKTFATFQEVTKECLLYTETLDCRFHNCLFERYPCGDDRRKAEAYAQCEKSRARANNLTESGKNWYYSITRCFVKKLINLYKRSSIVCPFIGIILMKTQKKCYIQNNFCTMGWTHREDLWYIFSEPLETAKSPHYRGMWKNIAKMARGCKTQEGEKFARWINTKLKTLKCF</sequence>
<accession>A0AA36BJR4</accession>
<evidence type="ECO:0000313" key="1">
    <source>
        <dbReference type="EMBL" id="CAI9734732.1"/>
    </source>
</evidence>
<protein>
    <submittedName>
        <fullName evidence="1">Uncharacterized protein</fullName>
    </submittedName>
</protein>
<keyword evidence="2" id="KW-1185">Reference proteome</keyword>
<evidence type="ECO:0000313" key="2">
    <source>
        <dbReference type="Proteomes" id="UP001162480"/>
    </source>
</evidence>
<proteinExistence type="predicted"/>
<organism evidence="1 2">
    <name type="scientific">Octopus vulgaris</name>
    <name type="common">Common octopus</name>
    <dbReference type="NCBI Taxonomy" id="6645"/>
    <lineage>
        <taxon>Eukaryota</taxon>
        <taxon>Metazoa</taxon>
        <taxon>Spiralia</taxon>
        <taxon>Lophotrochozoa</taxon>
        <taxon>Mollusca</taxon>
        <taxon>Cephalopoda</taxon>
        <taxon>Coleoidea</taxon>
        <taxon>Octopodiformes</taxon>
        <taxon>Octopoda</taxon>
        <taxon>Incirrata</taxon>
        <taxon>Octopodidae</taxon>
        <taxon>Octopus</taxon>
    </lineage>
</organism>
<name>A0AA36BJR4_OCTVU</name>
<dbReference type="AlphaFoldDB" id="A0AA36BJR4"/>
<dbReference type="Proteomes" id="UP001162480">
    <property type="component" value="Chromosome 16"/>
</dbReference>